<feature type="transmembrane region" description="Helical" evidence="1">
    <location>
        <begin position="181"/>
        <end position="211"/>
    </location>
</feature>
<feature type="transmembrane region" description="Helical" evidence="1">
    <location>
        <begin position="109"/>
        <end position="136"/>
    </location>
</feature>
<protein>
    <submittedName>
        <fullName evidence="2">DUF975 family protein</fullName>
    </submittedName>
</protein>
<feature type="transmembrane region" description="Helical" evidence="1">
    <location>
        <begin position="6"/>
        <end position="24"/>
    </location>
</feature>
<feature type="transmembrane region" description="Helical" evidence="1">
    <location>
        <begin position="68"/>
        <end position="88"/>
    </location>
</feature>
<dbReference type="Proteomes" id="UP001058072">
    <property type="component" value="Chromosome"/>
</dbReference>
<reference evidence="2" key="1">
    <citation type="submission" date="2021-03" db="EMBL/GenBank/DDBJ databases">
        <title>Comparative Genomics and Metabolomics in the genus Turicibacter.</title>
        <authorList>
            <person name="Maki J."/>
            <person name="Looft T."/>
        </authorList>
    </citation>
    <scope>NUCLEOTIDE SEQUENCE</scope>
    <source>
        <strain evidence="2">ISU324</strain>
    </source>
</reference>
<keyword evidence="1" id="KW-0812">Transmembrane</keyword>
<dbReference type="Pfam" id="PF06161">
    <property type="entry name" value="DUF975"/>
    <property type="match status" value="1"/>
</dbReference>
<evidence type="ECO:0000313" key="2">
    <source>
        <dbReference type="EMBL" id="UUF07364.1"/>
    </source>
</evidence>
<keyword evidence="1" id="KW-0472">Membrane</keyword>
<name>A0A9Q9FHM6_9FIRM</name>
<feature type="transmembrane region" description="Helical" evidence="1">
    <location>
        <begin position="44"/>
        <end position="62"/>
    </location>
</feature>
<dbReference type="PANTHER" id="PTHR40076">
    <property type="entry name" value="MEMBRANE PROTEIN-RELATED"/>
    <property type="match status" value="1"/>
</dbReference>
<keyword evidence="1" id="KW-1133">Transmembrane helix</keyword>
<evidence type="ECO:0000313" key="3">
    <source>
        <dbReference type="Proteomes" id="UP001058072"/>
    </source>
</evidence>
<dbReference type="EMBL" id="CP071250">
    <property type="protein sequence ID" value="UUF07364.1"/>
    <property type="molecule type" value="Genomic_DNA"/>
</dbReference>
<sequence length="231" mass="26630">MKIFLSGSVPLIIVIIALFQKIEWRRHIKEQARSYFQEGAWIKFALCLTVSVLGTMIVTVIVGRFLTFFAFLVPLFGMSMISYGTIDVMHRIRRGQEFVLRDFFPTDQLGSVVGLYFIKGLYLFFWSLLLAVPGIIKSYSYSQAMFILNDNPGIGIDEAITRSREMMKGHKWELVVLQSSFFGWAILGSFTFGLAIVYSLPLYAMSMFVFYDYVKNGYLKSNQYKNVYTVY</sequence>
<evidence type="ECO:0000256" key="1">
    <source>
        <dbReference type="SAM" id="Phobius"/>
    </source>
</evidence>
<organism evidence="2 3">
    <name type="scientific">Turicibacter bilis</name>
    <dbReference type="NCBI Taxonomy" id="2735723"/>
    <lineage>
        <taxon>Bacteria</taxon>
        <taxon>Bacillati</taxon>
        <taxon>Bacillota</taxon>
        <taxon>Erysipelotrichia</taxon>
        <taxon>Erysipelotrichales</taxon>
        <taxon>Turicibacteraceae</taxon>
        <taxon>Turicibacter</taxon>
    </lineage>
</organism>
<dbReference type="RefSeq" id="WP_055242585.1">
    <property type="nucleotide sequence ID" value="NZ_CP071250.1"/>
</dbReference>
<dbReference type="InterPro" id="IPR010380">
    <property type="entry name" value="DUF975"/>
</dbReference>
<dbReference type="AlphaFoldDB" id="A0A9Q9FHM6"/>
<gene>
    <name evidence="2" type="ORF">J0J70_06880</name>
</gene>
<accession>A0A9Q9FHM6</accession>
<dbReference type="PANTHER" id="PTHR40076:SF1">
    <property type="entry name" value="MEMBRANE PROTEIN"/>
    <property type="match status" value="1"/>
</dbReference>
<proteinExistence type="predicted"/>